<name>A0A0M3JF15_ANISI</name>
<protein>
    <submittedName>
        <fullName evidence="4">DNA-directed RNA polymerase</fullName>
    </submittedName>
</protein>
<organism evidence="4">
    <name type="scientific">Anisakis simplex</name>
    <name type="common">Herring worm</name>
    <dbReference type="NCBI Taxonomy" id="6269"/>
    <lineage>
        <taxon>Eukaryota</taxon>
        <taxon>Metazoa</taxon>
        <taxon>Ecdysozoa</taxon>
        <taxon>Nematoda</taxon>
        <taxon>Chromadorea</taxon>
        <taxon>Rhabditida</taxon>
        <taxon>Spirurina</taxon>
        <taxon>Ascaridomorpha</taxon>
        <taxon>Ascaridoidea</taxon>
        <taxon>Anisakidae</taxon>
        <taxon>Anisakis</taxon>
        <taxon>Anisakis simplex complex</taxon>
    </lineage>
</organism>
<dbReference type="Proteomes" id="UP000267096">
    <property type="component" value="Unassembled WGS sequence"/>
</dbReference>
<dbReference type="WBParaSite" id="ASIM_0000621401-mRNA-1">
    <property type="protein sequence ID" value="ASIM_0000621401-mRNA-1"/>
    <property type="gene ID" value="ASIM_0000621401"/>
</dbReference>
<reference evidence="4" key="1">
    <citation type="submission" date="2017-02" db="UniProtKB">
        <authorList>
            <consortium name="WormBaseParasite"/>
        </authorList>
    </citation>
    <scope>IDENTIFICATION</scope>
</reference>
<dbReference type="AlphaFoldDB" id="A0A0M3JF15"/>
<keyword evidence="3" id="KW-1185">Reference proteome</keyword>
<evidence type="ECO:0000313" key="4">
    <source>
        <dbReference type="WBParaSite" id="ASIM_0000621401-mRNA-1"/>
    </source>
</evidence>
<dbReference type="EMBL" id="UYRR01012475">
    <property type="protein sequence ID" value="VDK26375.1"/>
    <property type="molecule type" value="Genomic_DNA"/>
</dbReference>
<evidence type="ECO:0000313" key="3">
    <source>
        <dbReference type="Proteomes" id="UP000267096"/>
    </source>
</evidence>
<sequence length="68" mass="7838">MAFSTVESERREEDDESDRHKFERLVQEKIDLPTSDNGLYLARTVAPVLTKALAEVIQLNFSTFCTFQ</sequence>
<accession>A0A0M3JF15</accession>
<proteinExistence type="predicted"/>
<evidence type="ECO:0000313" key="2">
    <source>
        <dbReference type="EMBL" id="VDK26375.1"/>
    </source>
</evidence>
<reference evidence="2 3" key="2">
    <citation type="submission" date="2018-11" db="EMBL/GenBank/DDBJ databases">
        <authorList>
            <consortium name="Pathogen Informatics"/>
        </authorList>
    </citation>
    <scope>NUCLEOTIDE SEQUENCE [LARGE SCALE GENOMIC DNA]</scope>
</reference>
<feature type="compositionally biased region" description="Basic and acidic residues" evidence="1">
    <location>
        <begin position="7"/>
        <end position="20"/>
    </location>
</feature>
<feature type="region of interest" description="Disordered" evidence="1">
    <location>
        <begin position="1"/>
        <end position="20"/>
    </location>
</feature>
<dbReference type="OrthoDB" id="432281at2759"/>
<gene>
    <name evidence="2" type="ORF">ASIM_LOCUS5997</name>
</gene>
<evidence type="ECO:0000256" key="1">
    <source>
        <dbReference type="SAM" id="MobiDB-lite"/>
    </source>
</evidence>